<dbReference type="InterPro" id="IPR041667">
    <property type="entry name" value="Cupin_8"/>
</dbReference>
<dbReference type="PROSITE" id="PS51184">
    <property type="entry name" value="JMJC"/>
    <property type="match status" value="1"/>
</dbReference>
<feature type="compositionally biased region" description="Basic and acidic residues" evidence="1">
    <location>
        <begin position="55"/>
        <end position="76"/>
    </location>
</feature>
<dbReference type="PANTHER" id="PTHR12461">
    <property type="entry name" value="HYPOXIA-INDUCIBLE FACTOR 1 ALPHA INHIBITOR-RELATED"/>
    <property type="match status" value="1"/>
</dbReference>
<feature type="region of interest" description="Disordered" evidence="1">
    <location>
        <begin position="54"/>
        <end position="76"/>
    </location>
</feature>
<proteinExistence type="predicted"/>
<dbReference type="Gene3D" id="2.60.120.10">
    <property type="entry name" value="Jelly Rolls"/>
    <property type="match status" value="1"/>
</dbReference>
<dbReference type="Proteomes" id="UP000193218">
    <property type="component" value="Unassembled WGS sequence"/>
</dbReference>
<dbReference type="GeneID" id="33560037"/>
<dbReference type="SUPFAM" id="SSF51197">
    <property type="entry name" value="Clavaminate synthase-like"/>
    <property type="match status" value="1"/>
</dbReference>
<dbReference type="Pfam" id="PF13621">
    <property type="entry name" value="Cupin_8"/>
    <property type="match status" value="1"/>
</dbReference>
<dbReference type="InterPro" id="IPR014710">
    <property type="entry name" value="RmlC-like_jellyroll"/>
</dbReference>
<accession>A0A1Y1UGX1</accession>
<protein>
    <submittedName>
        <fullName evidence="3">Cupin-like domain-domain-containing protein</fullName>
    </submittedName>
</protein>
<keyword evidence="4" id="KW-1185">Reference proteome</keyword>
<evidence type="ECO:0000313" key="4">
    <source>
        <dbReference type="Proteomes" id="UP000193218"/>
    </source>
</evidence>
<dbReference type="InterPro" id="IPR003347">
    <property type="entry name" value="JmjC_dom"/>
</dbReference>
<dbReference type="PANTHER" id="PTHR12461:SF99">
    <property type="entry name" value="BIFUNCTIONAL PEPTIDASE AND (3S)-LYSYL HYDROXYLASE JMJD7"/>
    <property type="match status" value="1"/>
</dbReference>
<evidence type="ECO:0000313" key="3">
    <source>
        <dbReference type="EMBL" id="ORX37288.1"/>
    </source>
</evidence>
<feature type="domain" description="JmjC" evidence="2">
    <location>
        <begin position="155"/>
        <end position="318"/>
    </location>
</feature>
<dbReference type="STRING" id="4999.A0A1Y1UGX1"/>
<dbReference type="EMBL" id="NBSH01000006">
    <property type="protein sequence ID" value="ORX37288.1"/>
    <property type="molecule type" value="Genomic_DNA"/>
</dbReference>
<gene>
    <name evidence="3" type="ORF">BD324DRAFT_650892</name>
</gene>
<organism evidence="3 4">
    <name type="scientific">Kockovaella imperatae</name>
    <dbReference type="NCBI Taxonomy" id="4999"/>
    <lineage>
        <taxon>Eukaryota</taxon>
        <taxon>Fungi</taxon>
        <taxon>Dikarya</taxon>
        <taxon>Basidiomycota</taxon>
        <taxon>Agaricomycotina</taxon>
        <taxon>Tremellomycetes</taxon>
        <taxon>Tremellales</taxon>
        <taxon>Cuniculitremaceae</taxon>
        <taxon>Kockovaella</taxon>
    </lineage>
</organism>
<name>A0A1Y1UGX1_9TREE</name>
<evidence type="ECO:0000259" key="2">
    <source>
        <dbReference type="PROSITE" id="PS51184"/>
    </source>
</evidence>
<dbReference type="AlphaFoldDB" id="A0A1Y1UGX1"/>
<evidence type="ECO:0000256" key="1">
    <source>
        <dbReference type="SAM" id="MobiDB-lite"/>
    </source>
</evidence>
<comment type="caution">
    <text evidence="3">The sequence shown here is derived from an EMBL/GenBank/DDBJ whole genome shotgun (WGS) entry which is preliminary data.</text>
</comment>
<dbReference type="SMART" id="SM00558">
    <property type="entry name" value="JmjC"/>
    <property type="match status" value="1"/>
</dbReference>
<reference evidence="3 4" key="1">
    <citation type="submission" date="2017-03" db="EMBL/GenBank/DDBJ databases">
        <title>Widespread Adenine N6-methylation of Active Genes in Fungi.</title>
        <authorList>
            <consortium name="DOE Joint Genome Institute"/>
            <person name="Mondo S.J."/>
            <person name="Dannebaum R.O."/>
            <person name="Kuo R.C."/>
            <person name="Louie K.B."/>
            <person name="Bewick A.J."/>
            <person name="Labutti K."/>
            <person name="Haridas S."/>
            <person name="Kuo A."/>
            <person name="Salamov A."/>
            <person name="Ahrendt S.R."/>
            <person name="Lau R."/>
            <person name="Bowen B.P."/>
            <person name="Lipzen A."/>
            <person name="Sullivan W."/>
            <person name="Andreopoulos W.B."/>
            <person name="Clum A."/>
            <person name="Lindquist E."/>
            <person name="Daum C."/>
            <person name="Northen T.R."/>
            <person name="Ramamoorthy G."/>
            <person name="Schmitz R.J."/>
            <person name="Gryganskyi A."/>
            <person name="Culley D."/>
            <person name="Magnuson J."/>
            <person name="James T.Y."/>
            <person name="O'Malley M.A."/>
            <person name="Stajich J.E."/>
            <person name="Spatafora J.W."/>
            <person name="Visel A."/>
            <person name="Grigoriev I.V."/>
        </authorList>
    </citation>
    <scope>NUCLEOTIDE SEQUENCE [LARGE SCALE GENOMIC DNA]</scope>
    <source>
        <strain evidence="3 4">NRRL Y-17943</strain>
    </source>
</reference>
<sequence>MDLSSLLVQLRTDYRDIAAPVPDLYEHEPSAAEAARMIAKAHPAVIAGSFSPCKDGPESRDWGEPQTHKSIFHEDGNEASRTCSIAVTDDGLADSVRRPAEGRSTFVKPLEARMTMVDFLSQIEEEASGDVLYLQSQDGNIYRSTDGPSQSKPELAPYQRYIQSNIPWMDEAIGHPAEAVNLWIGTSRSTTSFHHDPYENIYHILSGSKTFTLISPIEGLWLRQTFHPSSTLNRDSSGRLTPRLDEPPSSVPWVESLEVPKGVQSIRINLQKGDTLYLPAEWWHRVDQEEGPGGIAVAVNYWYPAAVHSERFAYERLARRLAFESGMPVIPPADLDDESSVSDIS</sequence>
<dbReference type="OrthoDB" id="424465at2759"/>
<dbReference type="RefSeq" id="XP_021871326.1">
    <property type="nucleotide sequence ID" value="XM_022018228.1"/>
</dbReference>
<dbReference type="InParanoid" id="A0A1Y1UGX1"/>